<keyword evidence="1" id="KW-0472">Membrane</keyword>
<keyword evidence="1" id="KW-1133">Transmembrane helix</keyword>
<dbReference type="eggNOG" id="arCOG10179">
    <property type="taxonomic scope" value="Archaea"/>
</dbReference>
<comment type="caution">
    <text evidence="2">The sequence shown here is derived from an EMBL/GenBank/DDBJ whole genome shotgun (WGS) entry which is preliminary data.</text>
</comment>
<feature type="transmembrane region" description="Helical" evidence="1">
    <location>
        <begin position="33"/>
        <end position="53"/>
    </location>
</feature>
<gene>
    <name evidence="2" type="ORF">C477_13585</name>
</gene>
<dbReference type="PATRIC" id="fig|1227488.3.peg.2705"/>
<dbReference type="Pfam" id="PF24378">
    <property type="entry name" value="DUF7534"/>
    <property type="match status" value="1"/>
</dbReference>
<dbReference type="RefSeq" id="WP_008895001.1">
    <property type="nucleotide sequence ID" value="NZ_AOIS01000045.1"/>
</dbReference>
<dbReference type="AlphaFoldDB" id="M0C1V4"/>
<evidence type="ECO:0000256" key="1">
    <source>
        <dbReference type="SAM" id="Phobius"/>
    </source>
</evidence>
<evidence type="ECO:0000313" key="2">
    <source>
        <dbReference type="EMBL" id="ELZ17266.1"/>
    </source>
</evidence>
<reference evidence="2 3" key="1">
    <citation type="journal article" date="2014" name="PLoS Genet.">
        <title>Phylogenetically driven sequencing of extremely halophilic archaea reveals strategies for static and dynamic osmo-response.</title>
        <authorList>
            <person name="Becker E.A."/>
            <person name="Seitzer P.M."/>
            <person name="Tritt A."/>
            <person name="Larsen D."/>
            <person name="Krusor M."/>
            <person name="Yao A.I."/>
            <person name="Wu D."/>
            <person name="Madern D."/>
            <person name="Eisen J.A."/>
            <person name="Darling A.E."/>
            <person name="Facciotti M.T."/>
        </authorList>
    </citation>
    <scope>NUCLEOTIDE SEQUENCE [LARGE SCALE GENOMIC DNA]</scope>
    <source>
        <strain evidence="2 3">JCM 13891</strain>
    </source>
</reference>
<sequence>MGALVLVRFLQTTLSLCLFAVLIAGLLSPPDPFTMLLYAVPLLLLAPAISYLLTYGDGFDALRTDR</sequence>
<proteinExistence type="predicted"/>
<keyword evidence="1" id="KW-0812">Transmembrane</keyword>
<feature type="transmembrane region" description="Helical" evidence="1">
    <location>
        <begin position="7"/>
        <end position="27"/>
    </location>
</feature>
<dbReference type="Proteomes" id="UP000011657">
    <property type="component" value="Unassembled WGS sequence"/>
</dbReference>
<dbReference type="OrthoDB" id="197233at2157"/>
<keyword evidence="3" id="KW-1185">Reference proteome</keyword>
<organism evidence="2 3">
    <name type="scientific">Haloterrigena salina JCM 13891</name>
    <dbReference type="NCBI Taxonomy" id="1227488"/>
    <lineage>
        <taxon>Archaea</taxon>
        <taxon>Methanobacteriati</taxon>
        <taxon>Methanobacteriota</taxon>
        <taxon>Stenosarchaea group</taxon>
        <taxon>Halobacteria</taxon>
        <taxon>Halobacteriales</taxon>
        <taxon>Natrialbaceae</taxon>
        <taxon>Haloterrigena</taxon>
    </lineage>
</organism>
<dbReference type="InterPro" id="IPR055956">
    <property type="entry name" value="DUF7534"/>
</dbReference>
<evidence type="ECO:0000313" key="3">
    <source>
        <dbReference type="Proteomes" id="UP000011657"/>
    </source>
</evidence>
<name>M0C1V4_9EURY</name>
<accession>M0C1V4</accession>
<dbReference type="EMBL" id="AOIS01000045">
    <property type="protein sequence ID" value="ELZ17266.1"/>
    <property type="molecule type" value="Genomic_DNA"/>
</dbReference>
<protein>
    <submittedName>
        <fullName evidence="2">Uncharacterized protein</fullName>
    </submittedName>
</protein>